<accession>A0A8H8BTS6</accession>
<gene>
    <name evidence="4" type="ORF">IFR04_002975</name>
</gene>
<keyword evidence="1" id="KW-0539">Nucleus</keyword>
<dbReference type="Pfam" id="PF04082">
    <property type="entry name" value="Fungal_trans"/>
    <property type="match status" value="1"/>
</dbReference>
<feature type="compositionally biased region" description="Polar residues" evidence="2">
    <location>
        <begin position="542"/>
        <end position="559"/>
    </location>
</feature>
<dbReference type="Proteomes" id="UP000664132">
    <property type="component" value="Unassembled WGS sequence"/>
</dbReference>
<feature type="region of interest" description="Disordered" evidence="2">
    <location>
        <begin position="1"/>
        <end position="22"/>
    </location>
</feature>
<evidence type="ECO:0000256" key="1">
    <source>
        <dbReference type="ARBA" id="ARBA00023242"/>
    </source>
</evidence>
<protein>
    <recommendedName>
        <fullName evidence="3">Xylanolytic transcriptional activator regulatory domain-containing protein</fullName>
    </recommendedName>
</protein>
<feature type="compositionally biased region" description="Low complexity" evidence="2">
    <location>
        <begin position="528"/>
        <end position="541"/>
    </location>
</feature>
<dbReference type="InterPro" id="IPR050987">
    <property type="entry name" value="AtrR-like"/>
</dbReference>
<reference evidence="4" key="1">
    <citation type="submission" date="2021-02" db="EMBL/GenBank/DDBJ databases">
        <title>Genome sequence Cadophora malorum strain M34.</title>
        <authorList>
            <person name="Stefanovic E."/>
            <person name="Vu D."/>
            <person name="Scully C."/>
            <person name="Dijksterhuis J."/>
            <person name="Roader J."/>
            <person name="Houbraken J."/>
        </authorList>
    </citation>
    <scope>NUCLEOTIDE SEQUENCE</scope>
    <source>
        <strain evidence="4">M34</strain>
    </source>
</reference>
<feature type="compositionally biased region" description="Polar residues" evidence="2">
    <location>
        <begin position="572"/>
        <end position="597"/>
    </location>
</feature>
<evidence type="ECO:0000256" key="2">
    <source>
        <dbReference type="SAM" id="MobiDB-lite"/>
    </source>
</evidence>
<dbReference type="GO" id="GO:0003677">
    <property type="term" value="F:DNA binding"/>
    <property type="evidence" value="ECO:0007669"/>
    <property type="project" value="InterPro"/>
</dbReference>
<keyword evidence="5" id="KW-1185">Reference proteome</keyword>
<dbReference type="SMART" id="SM00906">
    <property type="entry name" value="Fungal_trans"/>
    <property type="match status" value="1"/>
</dbReference>
<evidence type="ECO:0000259" key="3">
    <source>
        <dbReference type="SMART" id="SM00906"/>
    </source>
</evidence>
<dbReference type="GO" id="GO:0008270">
    <property type="term" value="F:zinc ion binding"/>
    <property type="evidence" value="ECO:0007669"/>
    <property type="project" value="InterPro"/>
</dbReference>
<evidence type="ECO:0000313" key="4">
    <source>
        <dbReference type="EMBL" id="KAG4423830.1"/>
    </source>
</evidence>
<organism evidence="4 5">
    <name type="scientific">Cadophora malorum</name>
    <dbReference type="NCBI Taxonomy" id="108018"/>
    <lineage>
        <taxon>Eukaryota</taxon>
        <taxon>Fungi</taxon>
        <taxon>Dikarya</taxon>
        <taxon>Ascomycota</taxon>
        <taxon>Pezizomycotina</taxon>
        <taxon>Leotiomycetes</taxon>
        <taxon>Helotiales</taxon>
        <taxon>Ploettnerulaceae</taxon>
        <taxon>Cadophora</taxon>
    </lineage>
</organism>
<sequence>MTGASPQELGHMRPSLSKGSSSFVGSGSGIYFVRTVQSAFTRNYRRENESVDDALVPGEDDRLQTGSPSGCIWYPNEVIQLPDSHPSHDMTFDDLASWSKQYWDNWHPPFPFLHAPSILGVLERVSLDGIHSLSLVESITVRSVLSISVADRRQMPPARGKLVPSNLVFNTVDDAISCLTPILLQPSTLASLQALVAIQLFLVSMLRLNAASRVGGLITRIAFQLGLHRCPSRFKQFSVADADMRRRLFWAIYSLERYLSQSLGLPLDIKDDDVDVCYSDKELHADDVGGVQNVQQPHDPRLLLLPAFLARHGYIKGLILELRHKSVMHRTTDQDEAAHVDSEISKWWNEAQDLLDPHYMEIEESSGDLTSQSNTSLKESHKLLLVVQKHESTILLNRPVITSAPNSSTFASAMQKCIGASKQIVSKVYQHIQTGINEAGTRDGRILNPLCWPGFTWCIWMSGLILVYAASEGHYSLQIAQRDAERCIKILEILAMRGSVWPGACASALRDLHKALASKSINGALDVSQSSQSPRSSNSRSIETPNTTSNGVQSRQRQYMSGIPPGTLLRGNESTSASTATQDLRPTSSQQYSQHGGNQDDRGIQRPASGTSISQAPASTFQEDQFADPALLGMMNGMYDIGEQFDGVGDIFQLMDASYQLGEQMFEPSFASRY</sequence>
<dbReference type="CDD" id="cd12148">
    <property type="entry name" value="fungal_TF_MHR"/>
    <property type="match status" value="1"/>
</dbReference>
<dbReference type="OrthoDB" id="3266505at2759"/>
<dbReference type="AlphaFoldDB" id="A0A8H8BTS6"/>
<dbReference type="InterPro" id="IPR007219">
    <property type="entry name" value="XnlR_reg_dom"/>
</dbReference>
<feature type="domain" description="Xylanolytic transcriptional activator regulatory" evidence="3">
    <location>
        <begin position="211"/>
        <end position="285"/>
    </location>
</feature>
<dbReference type="EMBL" id="JAFJYH010000028">
    <property type="protein sequence ID" value="KAG4423830.1"/>
    <property type="molecule type" value="Genomic_DNA"/>
</dbReference>
<dbReference type="GO" id="GO:0006351">
    <property type="term" value="P:DNA-templated transcription"/>
    <property type="evidence" value="ECO:0007669"/>
    <property type="project" value="InterPro"/>
</dbReference>
<evidence type="ECO:0000313" key="5">
    <source>
        <dbReference type="Proteomes" id="UP000664132"/>
    </source>
</evidence>
<dbReference type="PANTHER" id="PTHR46910:SF9">
    <property type="entry name" value="MISCELLANEOUS ZN(II)2CYS6 TRANSCRIPTION FACTOR (EUROFUNG)"/>
    <property type="match status" value="1"/>
</dbReference>
<proteinExistence type="predicted"/>
<feature type="compositionally biased region" description="Polar residues" evidence="2">
    <location>
        <begin position="608"/>
        <end position="622"/>
    </location>
</feature>
<feature type="region of interest" description="Disordered" evidence="2">
    <location>
        <begin position="525"/>
        <end position="622"/>
    </location>
</feature>
<comment type="caution">
    <text evidence="4">The sequence shown here is derived from an EMBL/GenBank/DDBJ whole genome shotgun (WGS) entry which is preliminary data.</text>
</comment>
<name>A0A8H8BTS6_9HELO</name>
<dbReference type="PANTHER" id="PTHR46910">
    <property type="entry name" value="TRANSCRIPTION FACTOR PDR1"/>
    <property type="match status" value="1"/>
</dbReference>
<dbReference type="GO" id="GO:0003700">
    <property type="term" value="F:DNA-binding transcription factor activity"/>
    <property type="evidence" value="ECO:0007669"/>
    <property type="project" value="InterPro"/>
</dbReference>